<dbReference type="InterPro" id="IPR036259">
    <property type="entry name" value="MFS_trans_sf"/>
</dbReference>
<dbReference type="InterPro" id="IPR011701">
    <property type="entry name" value="MFS"/>
</dbReference>
<evidence type="ECO:0000256" key="2">
    <source>
        <dbReference type="ARBA" id="ARBA00022448"/>
    </source>
</evidence>
<accession>A0ABW7RHC2</accession>
<proteinExistence type="predicted"/>
<evidence type="ECO:0000313" key="10">
    <source>
        <dbReference type="Proteomes" id="UP001610990"/>
    </source>
</evidence>
<comment type="caution">
    <text evidence="9">The sequence shown here is derived from an EMBL/GenBank/DDBJ whole genome shotgun (WGS) entry which is preliminary data.</text>
</comment>
<keyword evidence="4 8" id="KW-0812">Transmembrane</keyword>
<feature type="transmembrane region" description="Helical" evidence="8">
    <location>
        <begin position="48"/>
        <end position="69"/>
    </location>
</feature>
<feature type="transmembrane region" description="Helical" evidence="8">
    <location>
        <begin position="140"/>
        <end position="158"/>
    </location>
</feature>
<dbReference type="Proteomes" id="UP001610990">
    <property type="component" value="Unassembled WGS sequence"/>
</dbReference>
<dbReference type="Pfam" id="PF07690">
    <property type="entry name" value="MFS_1"/>
    <property type="match status" value="1"/>
</dbReference>
<feature type="transmembrane region" description="Helical" evidence="8">
    <location>
        <begin position="239"/>
        <end position="258"/>
    </location>
</feature>
<keyword evidence="6 8" id="KW-0472">Membrane</keyword>
<feature type="transmembrane region" description="Helical" evidence="8">
    <location>
        <begin position="164"/>
        <end position="187"/>
    </location>
</feature>
<evidence type="ECO:0000256" key="3">
    <source>
        <dbReference type="ARBA" id="ARBA00022475"/>
    </source>
</evidence>
<dbReference type="PANTHER" id="PTHR23517">
    <property type="entry name" value="RESISTANCE PROTEIN MDTM, PUTATIVE-RELATED-RELATED"/>
    <property type="match status" value="1"/>
</dbReference>
<feature type="transmembrane region" description="Helical" evidence="8">
    <location>
        <begin position="279"/>
        <end position="299"/>
    </location>
</feature>
<organism evidence="9 10">
    <name type="scientific">Streptomyces celluloflavus</name>
    <dbReference type="NCBI Taxonomy" id="58344"/>
    <lineage>
        <taxon>Bacteria</taxon>
        <taxon>Bacillati</taxon>
        <taxon>Actinomycetota</taxon>
        <taxon>Actinomycetes</taxon>
        <taxon>Kitasatosporales</taxon>
        <taxon>Streptomycetaceae</taxon>
        <taxon>Streptomyces</taxon>
    </lineage>
</organism>
<keyword evidence="2" id="KW-0813">Transport</keyword>
<evidence type="ECO:0000256" key="1">
    <source>
        <dbReference type="ARBA" id="ARBA00004651"/>
    </source>
</evidence>
<evidence type="ECO:0000256" key="5">
    <source>
        <dbReference type="ARBA" id="ARBA00022989"/>
    </source>
</evidence>
<gene>
    <name evidence="9" type="ORF">ACH4GP_20985</name>
</gene>
<reference evidence="9 10" key="1">
    <citation type="submission" date="2024-10" db="EMBL/GenBank/DDBJ databases">
        <title>The Natural Products Discovery Center: Release of the First 8490 Sequenced Strains for Exploring Actinobacteria Biosynthetic Diversity.</title>
        <authorList>
            <person name="Kalkreuter E."/>
            <person name="Kautsar S.A."/>
            <person name="Yang D."/>
            <person name="Bader C.D."/>
            <person name="Teijaro C.N."/>
            <person name="Fluegel L."/>
            <person name="Davis C.M."/>
            <person name="Simpson J.R."/>
            <person name="Lauterbach L."/>
            <person name="Steele A.D."/>
            <person name="Gui C."/>
            <person name="Meng S."/>
            <person name="Li G."/>
            <person name="Viehrig K."/>
            <person name="Ye F."/>
            <person name="Su P."/>
            <person name="Kiefer A.F."/>
            <person name="Nichols A."/>
            <person name="Cepeda A.J."/>
            <person name="Yan W."/>
            <person name="Fan B."/>
            <person name="Jiang Y."/>
            <person name="Adhikari A."/>
            <person name="Zheng C.-J."/>
            <person name="Schuster L."/>
            <person name="Cowan T.M."/>
            <person name="Smanski M.J."/>
            <person name="Chevrette M.G."/>
            <person name="De Carvalho L.P.S."/>
            <person name="Shen B."/>
        </authorList>
    </citation>
    <scope>NUCLEOTIDE SEQUENCE [LARGE SCALE GENOMIC DNA]</scope>
    <source>
        <strain evidence="9 10">NPDC018013</strain>
    </source>
</reference>
<evidence type="ECO:0000313" key="9">
    <source>
        <dbReference type="EMBL" id="MFH8586843.1"/>
    </source>
</evidence>
<dbReference type="EMBL" id="JBIRGH010000012">
    <property type="protein sequence ID" value="MFH8586843.1"/>
    <property type="molecule type" value="Genomic_DNA"/>
</dbReference>
<feature type="transmembrane region" description="Helical" evidence="8">
    <location>
        <begin position="208"/>
        <end position="233"/>
    </location>
</feature>
<feature type="compositionally biased region" description="Basic and acidic residues" evidence="7">
    <location>
        <begin position="401"/>
        <end position="415"/>
    </location>
</feature>
<evidence type="ECO:0000256" key="8">
    <source>
        <dbReference type="SAM" id="Phobius"/>
    </source>
</evidence>
<feature type="transmembrane region" description="Helical" evidence="8">
    <location>
        <begin position="76"/>
        <end position="95"/>
    </location>
</feature>
<dbReference type="RefSeq" id="WP_397673912.1">
    <property type="nucleotide sequence ID" value="NZ_JBIRGH010000012.1"/>
</dbReference>
<dbReference type="SUPFAM" id="SSF103473">
    <property type="entry name" value="MFS general substrate transporter"/>
    <property type="match status" value="1"/>
</dbReference>
<keyword evidence="10" id="KW-1185">Reference proteome</keyword>
<keyword evidence="3" id="KW-1003">Cell membrane</keyword>
<feature type="transmembrane region" description="Helical" evidence="8">
    <location>
        <begin position="101"/>
        <end position="119"/>
    </location>
</feature>
<dbReference type="PANTHER" id="PTHR23517:SF2">
    <property type="entry name" value="MULTIDRUG RESISTANCE PROTEIN MDTH"/>
    <property type="match status" value="1"/>
</dbReference>
<evidence type="ECO:0000256" key="7">
    <source>
        <dbReference type="SAM" id="MobiDB-lite"/>
    </source>
</evidence>
<keyword evidence="5 8" id="KW-1133">Transmembrane helix</keyword>
<feature type="region of interest" description="Disordered" evidence="7">
    <location>
        <begin position="397"/>
        <end position="435"/>
    </location>
</feature>
<feature type="transmembrane region" description="Helical" evidence="8">
    <location>
        <begin position="342"/>
        <end position="366"/>
    </location>
</feature>
<feature type="transmembrane region" description="Helical" evidence="8">
    <location>
        <begin position="12"/>
        <end position="36"/>
    </location>
</feature>
<dbReference type="InterPro" id="IPR050171">
    <property type="entry name" value="MFS_Transporters"/>
</dbReference>
<sequence>MPRLIPDAGPQRVFTVATFANSIGSGIFLTAGVLYFTEAVHLPAAQVGFGLGIAGLVALGVGIAVGHLADRWGPRGVYAATLVVRALATAGFVLVHSFWPFVLVVTLAVSAQAAGLSARGPLVKRYGGGRPQDFRAYLRSVSNTGISLGAVLAGWAVQTDTRTAYQLLITGNAVSFMAAAALLSRLAPVRPLPADGGPRWIALRDCPYLALTALDGIMAIQFKVLTVAIPLWLVVSTTAPRWLISATMLTNTALVIAFQVRASRNIGTPTTGGHAYRRAGVAFLASCALISLAAGTPAWAAGTLLMAAVVIHTIGELWHAAGGFEISFALAPDHATGQYLGVFGMGAGLAEALGPTLLIALCITWGRPGWYVLGALFTLTGRAVPMAVRWAVRGKSRPPVPRRETAEAAVRRPEETVNGGDAACGPLPSPPRGLT</sequence>
<feature type="transmembrane region" description="Helical" evidence="8">
    <location>
        <begin position="372"/>
        <end position="392"/>
    </location>
</feature>
<evidence type="ECO:0000256" key="4">
    <source>
        <dbReference type="ARBA" id="ARBA00022692"/>
    </source>
</evidence>
<name>A0ABW7RHC2_9ACTN</name>
<dbReference type="Gene3D" id="1.20.1250.20">
    <property type="entry name" value="MFS general substrate transporter like domains"/>
    <property type="match status" value="1"/>
</dbReference>
<comment type="subcellular location">
    <subcellularLocation>
        <location evidence="1">Cell membrane</location>
        <topology evidence="1">Multi-pass membrane protein</topology>
    </subcellularLocation>
</comment>
<evidence type="ECO:0000256" key="6">
    <source>
        <dbReference type="ARBA" id="ARBA00023136"/>
    </source>
</evidence>
<protein>
    <submittedName>
        <fullName evidence="9">MFS transporter</fullName>
    </submittedName>
</protein>